<gene>
    <name evidence="3" type="ORF">BaRGS_00011572</name>
</gene>
<dbReference type="InterPro" id="IPR017853">
    <property type="entry name" value="GH"/>
</dbReference>
<dbReference type="Proteomes" id="UP001519460">
    <property type="component" value="Unassembled WGS sequence"/>
</dbReference>
<feature type="non-terminal residue" evidence="3">
    <location>
        <position position="1"/>
    </location>
</feature>
<evidence type="ECO:0000313" key="3">
    <source>
        <dbReference type="EMBL" id="KAK7497278.1"/>
    </source>
</evidence>
<evidence type="ECO:0000256" key="1">
    <source>
        <dbReference type="ARBA" id="ARBA00007401"/>
    </source>
</evidence>
<evidence type="ECO:0000259" key="2">
    <source>
        <dbReference type="Pfam" id="PF02836"/>
    </source>
</evidence>
<sequence length="75" mass="8220">PNNMGEANVAHHKAVMEELVRRDENRPSAVIWSVANEPSSDAPGAEDYFRSDPSPLPQLVYIQSCVGSELLALDQ</sequence>
<proteinExistence type="inferred from homology"/>
<accession>A0ABD0LD76</accession>
<dbReference type="Pfam" id="PF02836">
    <property type="entry name" value="Glyco_hydro_2_C"/>
    <property type="match status" value="1"/>
</dbReference>
<feature type="domain" description="Glycoside hydrolase family 2 catalytic" evidence="2">
    <location>
        <begin position="10"/>
        <end position="44"/>
    </location>
</feature>
<comment type="similarity">
    <text evidence="1">Belongs to the glycosyl hydrolase 2 family.</text>
</comment>
<reference evidence="3 4" key="1">
    <citation type="journal article" date="2023" name="Sci. Data">
        <title>Genome assembly of the Korean intertidal mud-creeper Batillaria attramentaria.</title>
        <authorList>
            <person name="Patra A.K."/>
            <person name="Ho P.T."/>
            <person name="Jun S."/>
            <person name="Lee S.J."/>
            <person name="Kim Y."/>
            <person name="Won Y.J."/>
        </authorList>
    </citation>
    <scope>NUCLEOTIDE SEQUENCE [LARGE SCALE GENOMIC DNA]</scope>
    <source>
        <strain evidence="3">Wonlab-2016</strain>
    </source>
</reference>
<dbReference type="InterPro" id="IPR006103">
    <property type="entry name" value="Glyco_hydro_2_cat"/>
</dbReference>
<organism evidence="3 4">
    <name type="scientific">Batillaria attramentaria</name>
    <dbReference type="NCBI Taxonomy" id="370345"/>
    <lineage>
        <taxon>Eukaryota</taxon>
        <taxon>Metazoa</taxon>
        <taxon>Spiralia</taxon>
        <taxon>Lophotrochozoa</taxon>
        <taxon>Mollusca</taxon>
        <taxon>Gastropoda</taxon>
        <taxon>Caenogastropoda</taxon>
        <taxon>Sorbeoconcha</taxon>
        <taxon>Cerithioidea</taxon>
        <taxon>Batillariidae</taxon>
        <taxon>Batillaria</taxon>
    </lineage>
</organism>
<dbReference type="PANTHER" id="PTHR10066:SF67">
    <property type="entry name" value="BETA-GLUCURONIDASE"/>
    <property type="match status" value="1"/>
</dbReference>
<dbReference type="SUPFAM" id="SSF51445">
    <property type="entry name" value="(Trans)glycosidases"/>
    <property type="match status" value="1"/>
</dbReference>
<dbReference type="EMBL" id="JACVVK020000060">
    <property type="protein sequence ID" value="KAK7497278.1"/>
    <property type="molecule type" value="Genomic_DNA"/>
</dbReference>
<dbReference type="AlphaFoldDB" id="A0ABD0LD76"/>
<comment type="caution">
    <text evidence="3">The sequence shown here is derived from an EMBL/GenBank/DDBJ whole genome shotgun (WGS) entry which is preliminary data.</text>
</comment>
<protein>
    <recommendedName>
        <fullName evidence="2">Glycoside hydrolase family 2 catalytic domain-containing protein</fullName>
    </recommendedName>
</protein>
<evidence type="ECO:0000313" key="4">
    <source>
        <dbReference type="Proteomes" id="UP001519460"/>
    </source>
</evidence>
<name>A0ABD0LD76_9CAEN</name>
<dbReference type="Gene3D" id="3.20.20.80">
    <property type="entry name" value="Glycosidases"/>
    <property type="match status" value="1"/>
</dbReference>
<keyword evidence="4" id="KW-1185">Reference proteome</keyword>
<dbReference type="PANTHER" id="PTHR10066">
    <property type="entry name" value="BETA-GLUCURONIDASE"/>
    <property type="match status" value="1"/>
</dbReference>